<sequence length="180" mass="20909">MTMKAPGDEEVEDHHRFGWSEEDLKSMYHHKELRDFVHHVCDCTRNTDQQIRCRHVTDPLAERSWYGRWNFRHGRLSRSVRADEDLGRRSAPDPLPLTTTDVVTNLTVSSHYVSAVEDASDASLEPPRWMSLRPSGAWMLEVRSKIFPYSPTRRSRRDNGSVLTDQVTTLQKFINAAMDR</sequence>
<organism evidence="1 2">
    <name type="scientific">Phytophthora megakarya</name>
    <dbReference type="NCBI Taxonomy" id="4795"/>
    <lineage>
        <taxon>Eukaryota</taxon>
        <taxon>Sar</taxon>
        <taxon>Stramenopiles</taxon>
        <taxon>Oomycota</taxon>
        <taxon>Peronosporomycetes</taxon>
        <taxon>Peronosporales</taxon>
        <taxon>Peronosporaceae</taxon>
        <taxon>Phytophthora</taxon>
    </lineage>
</organism>
<dbReference type="Proteomes" id="UP000198211">
    <property type="component" value="Unassembled WGS sequence"/>
</dbReference>
<gene>
    <name evidence="1" type="ORF">PHMEG_00023603</name>
</gene>
<comment type="caution">
    <text evidence="1">The sequence shown here is derived from an EMBL/GenBank/DDBJ whole genome shotgun (WGS) entry which is preliminary data.</text>
</comment>
<proteinExistence type="predicted"/>
<accession>A0A225VFR6</accession>
<reference evidence="2" key="1">
    <citation type="submission" date="2017-03" db="EMBL/GenBank/DDBJ databases">
        <title>Phytopthora megakarya and P. palmivora, two closely related causual agents of cacao black pod achieved similar genome size and gene model numbers by different mechanisms.</title>
        <authorList>
            <person name="Ali S."/>
            <person name="Shao J."/>
            <person name="Larry D.J."/>
            <person name="Kronmiller B."/>
            <person name="Shen D."/>
            <person name="Strem M.D."/>
            <person name="Melnick R.L."/>
            <person name="Guiltinan M.J."/>
            <person name="Tyler B.M."/>
            <person name="Meinhardt L.W."/>
            <person name="Bailey B.A."/>
        </authorList>
    </citation>
    <scope>NUCLEOTIDE SEQUENCE [LARGE SCALE GENOMIC DNA]</scope>
    <source>
        <strain evidence="2">zdho120</strain>
    </source>
</reference>
<evidence type="ECO:0000313" key="2">
    <source>
        <dbReference type="Proteomes" id="UP000198211"/>
    </source>
</evidence>
<evidence type="ECO:0000313" key="1">
    <source>
        <dbReference type="EMBL" id="OWZ04486.1"/>
    </source>
</evidence>
<dbReference type="AlphaFoldDB" id="A0A225VFR6"/>
<keyword evidence="2" id="KW-1185">Reference proteome</keyword>
<protein>
    <submittedName>
        <fullName evidence="1">Uncharacterized protein</fullName>
    </submittedName>
</protein>
<name>A0A225VFR6_9STRA</name>
<dbReference type="EMBL" id="NBNE01004941">
    <property type="protein sequence ID" value="OWZ04486.1"/>
    <property type="molecule type" value="Genomic_DNA"/>
</dbReference>